<dbReference type="RefSeq" id="XP_053023484.1">
    <property type="nucleotide sequence ID" value="XM_053172759.1"/>
</dbReference>
<sequence>MFSPKQGFDLQGSTSRRPNGVVDVYAEMMKQREAFVGDKFRGTGEKPPLRINMKALGFSVRR</sequence>
<dbReference type="EMBL" id="CP110429">
    <property type="protein sequence ID" value="WAQ87929.1"/>
    <property type="molecule type" value="Genomic_DNA"/>
</dbReference>
<proteinExistence type="predicted"/>
<dbReference type="Proteomes" id="UP001164743">
    <property type="component" value="Chromosome 9A"/>
</dbReference>
<accession>A0ABY7CRN1</accession>
<name>A0ABY7CRN1_9BASI</name>
<reference evidence="1" key="1">
    <citation type="submission" date="2022-10" db="EMBL/GenBank/DDBJ databases">
        <title>Puccinia triticina Genome sequencing and assembly.</title>
        <authorList>
            <person name="Li C."/>
        </authorList>
    </citation>
    <scope>NUCLEOTIDE SEQUENCE</scope>
    <source>
        <strain evidence="1">Pt15</strain>
    </source>
</reference>
<dbReference type="GeneID" id="77813643"/>
<protein>
    <submittedName>
        <fullName evidence="1">Uncharacterized protein</fullName>
    </submittedName>
</protein>
<keyword evidence="2" id="KW-1185">Reference proteome</keyword>
<evidence type="ECO:0000313" key="2">
    <source>
        <dbReference type="Proteomes" id="UP001164743"/>
    </source>
</evidence>
<gene>
    <name evidence="1" type="ORF">PtA15_9A53</name>
</gene>
<evidence type="ECO:0000313" key="1">
    <source>
        <dbReference type="EMBL" id="WAQ87929.1"/>
    </source>
</evidence>
<organism evidence="1 2">
    <name type="scientific">Puccinia triticina</name>
    <dbReference type="NCBI Taxonomy" id="208348"/>
    <lineage>
        <taxon>Eukaryota</taxon>
        <taxon>Fungi</taxon>
        <taxon>Dikarya</taxon>
        <taxon>Basidiomycota</taxon>
        <taxon>Pucciniomycotina</taxon>
        <taxon>Pucciniomycetes</taxon>
        <taxon>Pucciniales</taxon>
        <taxon>Pucciniaceae</taxon>
        <taxon>Puccinia</taxon>
    </lineage>
</organism>